<sequence>MHDYWMTDQCVLNLQPPNFGASILVESHWTLYLKAQQSCSHRQYNN</sequence>
<reference evidence="2" key="1">
    <citation type="journal article" date="2012" name="Nat. Biotechnol.">
        <title>Reference genome sequence of the model plant Setaria.</title>
        <authorList>
            <person name="Bennetzen J.L."/>
            <person name="Schmutz J."/>
            <person name="Wang H."/>
            <person name="Percifield R."/>
            <person name="Hawkins J."/>
            <person name="Pontaroli A.C."/>
            <person name="Estep M."/>
            <person name="Feng L."/>
            <person name="Vaughn J.N."/>
            <person name="Grimwood J."/>
            <person name="Jenkins J."/>
            <person name="Barry K."/>
            <person name="Lindquist E."/>
            <person name="Hellsten U."/>
            <person name="Deshpande S."/>
            <person name="Wang X."/>
            <person name="Wu X."/>
            <person name="Mitros T."/>
            <person name="Triplett J."/>
            <person name="Yang X."/>
            <person name="Ye C.Y."/>
            <person name="Mauro-Herrera M."/>
            <person name="Wang L."/>
            <person name="Li P."/>
            <person name="Sharma M."/>
            <person name="Sharma R."/>
            <person name="Ronald P.C."/>
            <person name="Panaud O."/>
            <person name="Kellogg E.A."/>
            <person name="Brutnell T.P."/>
            <person name="Doust A.N."/>
            <person name="Tuskan G.A."/>
            <person name="Rokhsar D."/>
            <person name="Devos K.M."/>
        </authorList>
    </citation>
    <scope>NUCLEOTIDE SEQUENCE [LARGE SCALE GENOMIC DNA]</scope>
    <source>
        <strain evidence="2">cv. Yugu1</strain>
    </source>
</reference>
<dbReference type="AlphaFoldDB" id="K3Z269"/>
<protein>
    <submittedName>
        <fullName evidence="1">Uncharacterized protein</fullName>
    </submittedName>
</protein>
<proteinExistence type="predicted"/>
<reference evidence="1" key="2">
    <citation type="submission" date="2018-08" db="UniProtKB">
        <authorList>
            <consortium name="EnsemblPlants"/>
        </authorList>
    </citation>
    <scope>IDENTIFICATION</scope>
    <source>
        <strain evidence="1">Yugu1</strain>
    </source>
</reference>
<dbReference type="EMBL" id="AGNK02000187">
    <property type="status" value="NOT_ANNOTATED_CDS"/>
    <property type="molecule type" value="Genomic_DNA"/>
</dbReference>
<name>K3Z269_SETIT</name>
<evidence type="ECO:0000313" key="2">
    <source>
        <dbReference type="Proteomes" id="UP000004995"/>
    </source>
</evidence>
<dbReference type="HOGENOM" id="CLU_3192253_0_0_1"/>
<evidence type="ECO:0000313" key="1">
    <source>
        <dbReference type="EnsemblPlants" id="KQL29227"/>
    </source>
</evidence>
<accession>K3Z269</accession>
<dbReference type="InParanoid" id="K3Z269"/>
<keyword evidence="2" id="KW-1185">Reference proteome</keyword>
<dbReference type="Proteomes" id="UP000004995">
    <property type="component" value="Unassembled WGS sequence"/>
</dbReference>
<organism evidence="1 2">
    <name type="scientific">Setaria italica</name>
    <name type="common">Foxtail millet</name>
    <name type="synonym">Panicum italicum</name>
    <dbReference type="NCBI Taxonomy" id="4555"/>
    <lineage>
        <taxon>Eukaryota</taxon>
        <taxon>Viridiplantae</taxon>
        <taxon>Streptophyta</taxon>
        <taxon>Embryophyta</taxon>
        <taxon>Tracheophyta</taxon>
        <taxon>Spermatophyta</taxon>
        <taxon>Magnoliopsida</taxon>
        <taxon>Liliopsida</taxon>
        <taxon>Poales</taxon>
        <taxon>Poaceae</taxon>
        <taxon>PACMAD clade</taxon>
        <taxon>Panicoideae</taxon>
        <taxon>Panicodae</taxon>
        <taxon>Paniceae</taxon>
        <taxon>Cenchrinae</taxon>
        <taxon>Setaria</taxon>
    </lineage>
</organism>
<dbReference type="Gramene" id="KQL29227">
    <property type="protein sequence ID" value="KQL29227"/>
    <property type="gene ID" value="SETIT_020637mg"/>
</dbReference>
<dbReference type="EnsemblPlants" id="KQL29227">
    <property type="protein sequence ID" value="KQL29227"/>
    <property type="gene ID" value="SETIT_020637mg"/>
</dbReference>